<evidence type="ECO:0000313" key="2">
    <source>
        <dbReference type="Proteomes" id="UP001239111"/>
    </source>
</evidence>
<comment type="caution">
    <text evidence="1">The sequence shown here is derived from an EMBL/GenBank/DDBJ whole genome shotgun (WGS) entry which is preliminary data.</text>
</comment>
<dbReference type="EMBL" id="CM056742">
    <property type="protein sequence ID" value="KAJ8676144.1"/>
    <property type="molecule type" value="Genomic_DNA"/>
</dbReference>
<protein>
    <submittedName>
        <fullName evidence="1">Uncharacterized protein</fullName>
    </submittedName>
</protein>
<evidence type="ECO:0000313" key="1">
    <source>
        <dbReference type="EMBL" id="KAJ8676144.1"/>
    </source>
</evidence>
<keyword evidence="2" id="KW-1185">Reference proteome</keyword>
<organism evidence="1 2">
    <name type="scientific">Eretmocerus hayati</name>
    <dbReference type="NCBI Taxonomy" id="131215"/>
    <lineage>
        <taxon>Eukaryota</taxon>
        <taxon>Metazoa</taxon>
        <taxon>Ecdysozoa</taxon>
        <taxon>Arthropoda</taxon>
        <taxon>Hexapoda</taxon>
        <taxon>Insecta</taxon>
        <taxon>Pterygota</taxon>
        <taxon>Neoptera</taxon>
        <taxon>Endopterygota</taxon>
        <taxon>Hymenoptera</taxon>
        <taxon>Apocrita</taxon>
        <taxon>Proctotrupomorpha</taxon>
        <taxon>Chalcidoidea</taxon>
        <taxon>Aphelinidae</taxon>
        <taxon>Aphelininae</taxon>
        <taxon>Eretmocerus</taxon>
    </lineage>
</organism>
<sequence>MKIFSVTTTIIVWLSISKFCSAGGDHGNSLNSVLSVLADISWSSVEKIKIFDDYEGLHKKIDLTQNTDLYFNTFLRSCKGDEGLLSTVEATLRNLTELIFLSSKISLDLSRLLDFEFKSEKGDLEGYFGNLILKYIPSNPLEQIRDIVSVDSFSKSFSVGVYQV</sequence>
<gene>
    <name evidence="1" type="ORF">QAD02_011930</name>
</gene>
<proteinExistence type="predicted"/>
<accession>A0ACC2P0U0</accession>
<name>A0ACC2P0U0_9HYME</name>
<reference evidence="1" key="1">
    <citation type="submission" date="2023-04" db="EMBL/GenBank/DDBJ databases">
        <title>A chromosome-level genome assembly of the parasitoid wasp Eretmocerus hayati.</title>
        <authorList>
            <person name="Zhong Y."/>
            <person name="Liu S."/>
            <person name="Liu Y."/>
        </authorList>
    </citation>
    <scope>NUCLEOTIDE SEQUENCE</scope>
    <source>
        <strain evidence="1">ZJU_SS_LIU_2023</strain>
    </source>
</reference>
<dbReference type="Proteomes" id="UP001239111">
    <property type="component" value="Chromosome 2"/>
</dbReference>